<gene>
    <name evidence="1" type="ORF">LTR37_005724</name>
</gene>
<keyword evidence="2" id="KW-1185">Reference proteome</keyword>
<reference evidence="1" key="1">
    <citation type="submission" date="2023-07" db="EMBL/GenBank/DDBJ databases">
        <title>Black Yeasts Isolated from many extreme environments.</title>
        <authorList>
            <person name="Coleine C."/>
            <person name="Stajich J.E."/>
            <person name="Selbmann L."/>
        </authorList>
    </citation>
    <scope>NUCLEOTIDE SEQUENCE</scope>
    <source>
        <strain evidence="1">CCFEE 5714</strain>
    </source>
</reference>
<sequence>MSLTSMQKLSLDSLPLDKHGKIVKQTAELHGVTVTRVSFNPGAKWSVDLKDYAGTSSCELPHVALMLQGTLAVQMDDGSEERYSRNDIMMLPPGHDAWCVGDEPAVFVEFSRGGDYYSDQKK</sequence>
<proteinExistence type="predicted"/>
<evidence type="ECO:0000313" key="1">
    <source>
        <dbReference type="EMBL" id="KAK3717657.1"/>
    </source>
</evidence>
<evidence type="ECO:0000313" key="2">
    <source>
        <dbReference type="Proteomes" id="UP001281147"/>
    </source>
</evidence>
<protein>
    <submittedName>
        <fullName evidence="1">Uncharacterized protein</fullName>
    </submittedName>
</protein>
<name>A0ACC3NII1_9PEZI</name>
<accession>A0ACC3NII1</accession>
<dbReference type="Proteomes" id="UP001281147">
    <property type="component" value="Unassembled WGS sequence"/>
</dbReference>
<dbReference type="EMBL" id="JAUTXU010000036">
    <property type="protein sequence ID" value="KAK3717657.1"/>
    <property type="molecule type" value="Genomic_DNA"/>
</dbReference>
<organism evidence="1 2">
    <name type="scientific">Vermiconidia calcicola</name>
    <dbReference type="NCBI Taxonomy" id="1690605"/>
    <lineage>
        <taxon>Eukaryota</taxon>
        <taxon>Fungi</taxon>
        <taxon>Dikarya</taxon>
        <taxon>Ascomycota</taxon>
        <taxon>Pezizomycotina</taxon>
        <taxon>Dothideomycetes</taxon>
        <taxon>Dothideomycetidae</taxon>
        <taxon>Mycosphaerellales</taxon>
        <taxon>Extremaceae</taxon>
        <taxon>Vermiconidia</taxon>
    </lineage>
</organism>
<comment type="caution">
    <text evidence="1">The sequence shown here is derived from an EMBL/GenBank/DDBJ whole genome shotgun (WGS) entry which is preliminary data.</text>
</comment>